<evidence type="ECO:0000256" key="2">
    <source>
        <dbReference type="ARBA" id="ARBA00005417"/>
    </source>
</evidence>
<sequence>MALLHVENLRVEIPLGQDTLHAVRGLDFQVERGEMLCIVGESGCGKSLTSLALMDLLPRKARRTATTLSLDGIDMLSQSERQMCDLRGNRLAMIFQ</sequence>
<dbReference type="Pfam" id="PF00005">
    <property type="entry name" value="ABC_tran"/>
    <property type="match status" value="1"/>
</dbReference>
<gene>
    <name evidence="9" type="ORF">ALO91_05655</name>
</gene>
<dbReference type="SUPFAM" id="SSF52540">
    <property type="entry name" value="P-loop containing nucleoside triphosphate hydrolases"/>
    <property type="match status" value="1"/>
</dbReference>
<comment type="similarity">
    <text evidence="2">Belongs to the ABC transporter superfamily.</text>
</comment>
<proteinExistence type="inferred from homology"/>
<evidence type="ECO:0000259" key="8">
    <source>
        <dbReference type="Pfam" id="PF00005"/>
    </source>
</evidence>
<dbReference type="GO" id="GO:0016020">
    <property type="term" value="C:membrane"/>
    <property type="evidence" value="ECO:0007669"/>
    <property type="project" value="UniProtKB-SubCell"/>
</dbReference>
<name>A0A0P9HZT2_PSESX</name>
<dbReference type="EMBL" id="LJPM01000345">
    <property type="protein sequence ID" value="KPW17827.1"/>
    <property type="molecule type" value="Genomic_DNA"/>
</dbReference>
<feature type="domain" description="ABC transporter" evidence="8">
    <location>
        <begin position="24"/>
        <end position="96"/>
    </location>
</feature>
<dbReference type="PANTHER" id="PTHR43297:SF2">
    <property type="entry name" value="DIPEPTIDE TRANSPORT ATP-BINDING PROTEIN DPPD"/>
    <property type="match status" value="1"/>
</dbReference>
<reference evidence="9 10" key="1">
    <citation type="submission" date="2015-09" db="EMBL/GenBank/DDBJ databases">
        <title>Genome announcement of multiple Pseudomonas syringae strains.</title>
        <authorList>
            <person name="Thakur S."/>
            <person name="Wang P.W."/>
            <person name="Gong Y."/>
            <person name="Weir B.S."/>
            <person name="Guttman D.S."/>
        </authorList>
    </citation>
    <scope>NUCLEOTIDE SEQUENCE [LARGE SCALE GENOMIC DNA]</scope>
    <source>
        <strain evidence="9 10">ICMP2802</strain>
    </source>
</reference>
<dbReference type="EC" id="7.4.2.9" evidence="6"/>
<comment type="caution">
    <text evidence="9">The sequence shown here is derived from an EMBL/GenBank/DDBJ whole genome shotgun (WGS) entry which is preliminary data.</text>
</comment>
<keyword evidence="3" id="KW-0813">Transport</keyword>
<evidence type="ECO:0000256" key="1">
    <source>
        <dbReference type="ARBA" id="ARBA00004370"/>
    </source>
</evidence>
<feature type="non-terminal residue" evidence="9">
    <location>
        <position position="96"/>
    </location>
</feature>
<dbReference type="InterPro" id="IPR003439">
    <property type="entry name" value="ABC_transporter-like_ATP-bd"/>
</dbReference>
<evidence type="ECO:0000256" key="4">
    <source>
        <dbReference type="ARBA" id="ARBA00022475"/>
    </source>
</evidence>
<keyword evidence="5" id="KW-0472">Membrane</keyword>
<evidence type="ECO:0000313" key="10">
    <source>
        <dbReference type="Proteomes" id="UP000050297"/>
    </source>
</evidence>
<dbReference type="AlphaFoldDB" id="A0A0P9HZT2"/>
<comment type="subcellular location">
    <subcellularLocation>
        <location evidence="1">Membrane</location>
    </subcellularLocation>
</comment>
<evidence type="ECO:0000256" key="6">
    <source>
        <dbReference type="ARBA" id="ARBA00038852"/>
    </source>
</evidence>
<dbReference type="InterPro" id="IPR050388">
    <property type="entry name" value="ABC_Ni/Peptide_Import"/>
</dbReference>
<dbReference type="Gene3D" id="3.40.50.300">
    <property type="entry name" value="P-loop containing nucleotide triphosphate hydrolases"/>
    <property type="match status" value="1"/>
</dbReference>
<dbReference type="RefSeq" id="WP_144434062.1">
    <property type="nucleotide sequence ID" value="NZ_LJPM01000345.1"/>
</dbReference>
<evidence type="ECO:0000256" key="5">
    <source>
        <dbReference type="ARBA" id="ARBA00023136"/>
    </source>
</evidence>
<accession>A0A0P9HZT2</accession>
<evidence type="ECO:0000256" key="7">
    <source>
        <dbReference type="ARBA" id="ARBA00047356"/>
    </source>
</evidence>
<dbReference type="Proteomes" id="UP000050297">
    <property type="component" value="Unassembled WGS sequence"/>
</dbReference>
<evidence type="ECO:0000313" key="9">
    <source>
        <dbReference type="EMBL" id="KPW17827.1"/>
    </source>
</evidence>
<protein>
    <recommendedName>
        <fullName evidence="6">ABC-type dipeptide transporter</fullName>
        <ecNumber evidence="6">7.4.2.9</ecNumber>
    </recommendedName>
</protein>
<dbReference type="GO" id="GO:0016887">
    <property type="term" value="F:ATP hydrolysis activity"/>
    <property type="evidence" value="ECO:0007669"/>
    <property type="project" value="InterPro"/>
</dbReference>
<organism evidence="9 10">
    <name type="scientific">Pseudomonas syringae pv. aceris</name>
    <dbReference type="NCBI Taxonomy" id="199198"/>
    <lineage>
        <taxon>Bacteria</taxon>
        <taxon>Pseudomonadati</taxon>
        <taxon>Pseudomonadota</taxon>
        <taxon>Gammaproteobacteria</taxon>
        <taxon>Pseudomonadales</taxon>
        <taxon>Pseudomonadaceae</taxon>
        <taxon>Pseudomonas</taxon>
        <taxon>Pseudomonas syringae</taxon>
    </lineage>
</organism>
<dbReference type="PANTHER" id="PTHR43297">
    <property type="entry name" value="OLIGOPEPTIDE TRANSPORT ATP-BINDING PROTEIN APPD"/>
    <property type="match status" value="1"/>
</dbReference>
<keyword evidence="4" id="KW-1003">Cell membrane</keyword>
<dbReference type="InterPro" id="IPR027417">
    <property type="entry name" value="P-loop_NTPase"/>
</dbReference>
<dbReference type="GO" id="GO:0005524">
    <property type="term" value="F:ATP binding"/>
    <property type="evidence" value="ECO:0007669"/>
    <property type="project" value="InterPro"/>
</dbReference>
<comment type="catalytic activity">
    <reaction evidence="7">
        <text>a dipeptide(out) + ATP + H2O = a dipeptide(in) + ADP + phosphate + H(+)</text>
        <dbReference type="Rhea" id="RHEA:23120"/>
        <dbReference type="ChEBI" id="CHEBI:15377"/>
        <dbReference type="ChEBI" id="CHEBI:15378"/>
        <dbReference type="ChEBI" id="CHEBI:30616"/>
        <dbReference type="ChEBI" id="CHEBI:43474"/>
        <dbReference type="ChEBI" id="CHEBI:90799"/>
        <dbReference type="ChEBI" id="CHEBI:456216"/>
        <dbReference type="EC" id="7.4.2.9"/>
    </reaction>
</comment>
<evidence type="ECO:0000256" key="3">
    <source>
        <dbReference type="ARBA" id="ARBA00022448"/>
    </source>
</evidence>